<dbReference type="InterPro" id="IPR007497">
    <property type="entry name" value="SIMPL/DUF541"/>
</dbReference>
<dbReference type="Proteomes" id="UP000648663">
    <property type="component" value="Unassembled WGS sequence"/>
</dbReference>
<accession>A0A846M5J2</accession>
<dbReference type="Gene3D" id="3.30.110.170">
    <property type="entry name" value="Protein of unknown function (DUF541), domain 1"/>
    <property type="match status" value="1"/>
</dbReference>
<name>A0A846M5J2_9ACTN</name>
<gene>
    <name evidence="2" type="ORF">FB380_004248</name>
    <name evidence="1" type="ORF">GCM10011589_21620</name>
</gene>
<dbReference type="PANTHER" id="PTHR34387">
    <property type="entry name" value="SLR1258 PROTEIN"/>
    <property type="match status" value="1"/>
</dbReference>
<organism evidence="2 3">
    <name type="scientific">Modestobacter marinus</name>
    <dbReference type="NCBI Taxonomy" id="477641"/>
    <lineage>
        <taxon>Bacteria</taxon>
        <taxon>Bacillati</taxon>
        <taxon>Actinomycetota</taxon>
        <taxon>Actinomycetes</taxon>
        <taxon>Geodermatophilales</taxon>
        <taxon>Geodermatophilaceae</taxon>
        <taxon>Modestobacter</taxon>
    </lineage>
</organism>
<protein>
    <recommendedName>
        <fullName evidence="5">SIMPL domain-containing protein</fullName>
    </recommendedName>
</protein>
<evidence type="ECO:0000313" key="3">
    <source>
        <dbReference type="Proteomes" id="UP000552836"/>
    </source>
</evidence>
<dbReference type="PANTHER" id="PTHR34387:SF2">
    <property type="entry name" value="SLR1258 PROTEIN"/>
    <property type="match status" value="1"/>
</dbReference>
<dbReference type="RefSeq" id="WP_166757336.1">
    <property type="nucleotide sequence ID" value="NZ_BAABJU010000028.1"/>
</dbReference>
<dbReference type="Proteomes" id="UP000552836">
    <property type="component" value="Unassembled WGS sequence"/>
</dbReference>
<comment type="caution">
    <text evidence="2">The sequence shown here is derived from an EMBL/GenBank/DDBJ whole genome shotgun (WGS) entry which is preliminary data.</text>
</comment>
<dbReference type="EMBL" id="JAAMPA010000003">
    <property type="protein sequence ID" value="NIH69750.1"/>
    <property type="molecule type" value="Genomic_DNA"/>
</dbReference>
<reference evidence="1" key="1">
    <citation type="journal article" date="2014" name="Int. J. Syst. Evol. Microbiol.">
        <title>Complete genome of a new Firmicutes species belonging to the dominant human colonic microbiota ('Ruminococcus bicirculans') reveals two chromosomes and a selective capacity to utilize plant glucans.</title>
        <authorList>
            <consortium name="NISC Comparative Sequencing Program"/>
            <person name="Wegmann U."/>
            <person name="Louis P."/>
            <person name="Goesmann A."/>
            <person name="Henrissat B."/>
            <person name="Duncan S.H."/>
            <person name="Flint H.J."/>
        </authorList>
    </citation>
    <scope>NUCLEOTIDE SEQUENCE</scope>
    <source>
        <strain evidence="1">CGMCC 4.5581</strain>
    </source>
</reference>
<proteinExistence type="predicted"/>
<sequence>MPDIPRVVVRGEAVTEVLPDAADLVVTVQVRDRRRERALELLAERQQELNALLAAHRESLGAVSTDAVAAFPEAGEAGRVSGSVATTTTRVRVADVGAAGEVAVAVAGLTDVSVHGPHWRVSPEHPAHQEVRAAAVQDALARARAFAAAFGGRLTGLVEVRDAGGWGGGTVTAAFSSARSVPALELRPAPQEVPGQVEVTFTMSHPDQEVFAR</sequence>
<dbReference type="AlphaFoldDB" id="A0A846M5J2"/>
<evidence type="ECO:0000313" key="1">
    <source>
        <dbReference type="EMBL" id="GGL65180.1"/>
    </source>
</evidence>
<evidence type="ECO:0000313" key="4">
    <source>
        <dbReference type="Proteomes" id="UP000648663"/>
    </source>
</evidence>
<evidence type="ECO:0000313" key="2">
    <source>
        <dbReference type="EMBL" id="NIH69750.1"/>
    </source>
</evidence>
<dbReference type="Pfam" id="PF04402">
    <property type="entry name" value="SIMPL"/>
    <property type="match status" value="1"/>
</dbReference>
<dbReference type="Gene3D" id="3.30.70.2970">
    <property type="entry name" value="Protein of unknown function (DUF541), domain 2"/>
    <property type="match status" value="1"/>
</dbReference>
<reference evidence="2 3" key="3">
    <citation type="submission" date="2020-02" db="EMBL/GenBank/DDBJ databases">
        <title>Sequencing the genomes of 1000 actinobacteria strains.</title>
        <authorList>
            <person name="Klenk H.-P."/>
        </authorList>
    </citation>
    <scope>NUCLEOTIDE SEQUENCE [LARGE SCALE GENOMIC DNA]</scope>
    <source>
        <strain evidence="2 3">DSM 45201</strain>
    </source>
</reference>
<reference evidence="4" key="2">
    <citation type="journal article" date="2019" name="Int. J. Syst. Evol. Microbiol.">
        <title>The Global Catalogue of Microorganisms (GCM) 10K type strain sequencing project: providing services to taxonomists for standard genome sequencing and annotation.</title>
        <authorList>
            <consortium name="The Broad Institute Genomics Platform"/>
            <consortium name="The Broad Institute Genome Sequencing Center for Infectious Disease"/>
            <person name="Wu L."/>
            <person name="Ma J."/>
        </authorList>
    </citation>
    <scope>NUCLEOTIDE SEQUENCE [LARGE SCALE GENOMIC DNA]</scope>
    <source>
        <strain evidence="4">CGMCC 4.5581</strain>
    </source>
</reference>
<evidence type="ECO:0008006" key="5">
    <source>
        <dbReference type="Google" id="ProtNLM"/>
    </source>
</evidence>
<keyword evidence="4" id="KW-1185">Reference proteome</keyword>
<dbReference type="InterPro" id="IPR052022">
    <property type="entry name" value="26kDa_periplasmic_antigen"/>
</dbReference>
<dbReference type="GO" id="GO:0006974">
    <property type="term" value="P:DNA damage response"/>
    <property type="evidence" value="ECO:0007669"/>
    <property type="project" value="TreeGrafter"/>
</dbReference>
<reference evidence="1" key="4">
    <citation type="submission" date="2024-05" db="EMBL/GenBank/DDBJ databases">
        <authorList>
            <person name="Sun Q."/>
            <person name="Zhou Y."/>
        </authorList>
    </citation>
    <scope>NUCLEOTIDE SEQUENCE</scope>
    <source>
        <strain evidence="1">CGMCC 4.5581</strain>
    </source>
</reference>
<dbReference type="EMBL" id="BMMI01000004">
    <property type="protein sequence ID" value="GGL65180.1"/>
    <property type="molecule type" value="Genomic_DNA"/>
</dbReference>